<dbReference type="SUPFAM" id="SSF52047">
    <property type="entry name" value="RNI-like"/>
    <property type="match status" value="1"/>
</dbReference>
<dbReference type="InterPro" id="IPR032675">
    <property type="entry name" value="LRR_dom_sf"/>
</dbReference>
<dbReference type="Gene3D" id="3.80.10.10">
    <property type="entry name" value="Ribonuclease Inhibitor"/>
    <property type="match status" value="1"/>
</dbReference>
<protein>
    <submittedName>
        <fullName evidence="2">F-box/FBD/LRR-repeat protein</fullName>
    </submittedName>
</protein>
<evidence type="ECO:0000313" key="2">
    <source>
        <dbReference type="EMBL" id="WOL20308.1"/>
    </source>
</evidence>
<dbReference type="InterPro" id="IPR036047">
    <property type="entry name" value="F-box-like_dom_sf"/>
</dbReference>
<dbReference type="InterPro" id="IPR001810">
    <property type="entry name" value="F-box_dom"/>
</dbReference>
<dbReference type="Proteomes" id="UP001327560">
    <property type="component" value="Chromosome 9"/>
</dbReference>
<dbReference type="Pfam" id="PF24758">
    <property type="entry name" value="LRR_At5g56370"/>
    <property type="match status" value="1"/>
</dbReference>
<dbReference type="PANTHER" id="PTHR34145">
    <property type="entry name" value="OS02G0105600 PROTEIN"/>
    <property type="match status" value="1"/>
</dbReference>
<proteinExistence type="predicted"/>
<dbReference type="PANTHER" id="PTHR34145:SF28">
    <property type="entry name" value="F-BOX DOMAIN-CONTAINING PROTEIN"/>
    <property type="match status" value="1"/>
</dbReference>
<dbReference type="PROSITE" id="PS50181">
    <property type="entry name" value="FBOX"/>
    <property type="match status" value="1"/>
</dbReference>
<gene>
    <name evidence="2" type="ORF">Cni_G29112</name>
</gene>
<evidence type="ECO:0000313" key="3">
    <source>
        <dbReference type="Proteomes" id="UP001327560"/>
    </source>
</evidence>
<feature type="domain" description="F-box" evidence="1">
    <location>
        <begin position="11"/>
        <end position="57"/>
    </location>
</feature>
<dbReference type="InterPro" id="IPR053772">
    <property type="entry name" value="At1g61320/At1g61330-like"/>
</dbReference>
<sequence>MEEPTMSSDEGDRISQLPDEILINILCRFPLTNAAASTVLSKRWQHLFPSLPSFRTGMSSADVLLADSDRYIASMRRIFRSRRTSGNPIKIVDIWADADKKKFDLIFHSLCSNGIEELTVSAAHDSSDYQIPFCIFSCQTLTKMASWGFVLQVPRKFTGLGRLRRLEIGNTSINDAALKRILSICPQIEELILDHCRGIKNLVISSHNSLARLRIHSYYKCPAIRITESPRLTSVALLRGNEYDYEYVSEDDDLDEEELQGGKIWHLARFLGRLSQVTSLTLSFQSDHNDFFEDFVRTEPVPESLPNGKCLLDMKELYLKLPLLDERFTSILMCLLKALQICSISQLECFTEG</sequence>
<dbReference type="InterPro" id="IPR055411">
    <property type="entry name" value="LRR_FXL15/At3g58940/PEG3-like"/>
</dbReference>
<dbReference type="AlphaFoldDB" id="A0AAQ3QT72"/>
<dbReference type="SUPFAM" id="SSF81383">
    <property type="entry name" value="F-box domain"/>
    <property type="match status" value="1"/>
</dbReference>
<accession>A0AAQ3QT72</accession>
<reference evidence="2 3" key="1">
    <citation type="submission" date="2023-10" db="EMBL/GenBank/DDBJ databases">
        <title>Chromosome-scale genome assembly provides insights into flower coloration mechanisms of Canna indica.</title>
        <authorList>
            <person name="Li C."/>
        </authorList>
    </citation>
    <scope>NUCLEOTIDE SEQUENCE [LARGE SCALE GENOMIC DNA]</scope>
    <source>
        <tissue evidence="2">Flower</tissue>
    </source>
</reference>
<dbReference type="Pfam" id="PF00646">
    <property type="entry name" value="F-box"/>
    <property type="match status" value="1"/>
</dbReference>
<organism evidence="2 3">
    <name type="scientific">Canna indica</name>
    <name type="common">Indian-shot</name>
    <dbReference type="NCBI Taxonomy" id="4628"/>
    <lineage>
        <taxon>Eukaryota</taxon>
        <taxon>Viridiplantae</taxon>
        <taxon>Streptophyta</taxon>
        <taxon>Embryophyta</taxon>
        <taxon>Tracheophyta</taxon>
        <taxon>Spermatophyta</taxon>
        <taxon>Magnoliopsida</taxon>
        <taxon>Liliopsida</taxon>
        <taxon>Zingiberales</taxon>
        <taxon>Cannaceae</taxon>
        <taxon>Canna</taxon>
    </lineage>
</organism>
<name>A0AAQ3QT72_9LILI</name>
<keyword evidence="3" id="KW-1185">Reference proteome</keyword>
<dbReference type="EMBL" id="CP136898">
    <property type="protein sequence ID" value="WOL20308.1"/>
    <property type="molecule type" value="Genomic_DNA"/>
</dbReference>
<evidence type="ECO:0000259" key="1">
    <source>
        <dbReference type="PROSITE" id="PS50181"/>
    </source>
</evidence>